<feature type="transmembrane region" description="Helical" evidence="2">
    <location>
        <begin position="228"/>
        <end position="249"/>
    </location>
</feature>
<keyword evidence="2" id="KW-1133">Transmembrane helix</keyword>
<keyword evidence="4" id="KW-1185">Reference proteome</keyword>
<feature type="transmembrane region" description="Helical" evidence="2">
    <location>
        <begin position="361"/>
        <end position="382"/>
    </location>
</feature>
<evidence type="ECO:0000256" key="1">
    <source>
        <dbReference type="SAM" id="Coils"/>
    </source>
</evidence>
<keyword evidence="2" id="KW-0812">Transmembrane</keyword>
<protein>
    <submittedName>
        <fullName evidence="3">Putative peptide zinc metalloprotease protein</fullName>
    </submittedName>
</protein>
<dbReference type="Proteomes" id="UP000198500">
    <property type="component" value="Unassembled WGS sequence"/>
</dbReference>
<keyword evidence="3" id="KW-0482">Metalloprotease</keyword>
<keyword evidence="1" id="KW-0175">Coiled coil</keyword>
<dbReference type="GO" id="GO:0005737">
    <property type="term" value="C:cytoplasm"/>
    <property type="evidence" value="ECO:0007669"/>
    <property type="project" value="TreeGrafter"/>
</dbReference>
<dbReference type="STRING" id="574349.SAMN05443545_106142"/>
<dbReference type="EMBL" id="FNNI01000006">
    <property type="protein sequence ID" value="SDX59187.1"/>
    <property type="molecule type" value="Genomic_DNA"/>
</dbReference>
<accession>A0A1H3CYJ3</accession>
<name>A0A1H3CYJ3_9GAMM</name>
<dbReference type="AlphaFoldDB" id="A0A1H3CYJ3"/>
<keyword evidence="2" id="KW-0472">Membrane</keyword>
<dbReference type="GO" id="GO:0016020">
    <property type="term" value="C:membrane"/>
    <property type="evidence" value="ECO:0007669"/>
    <property type="project" value="InterPro"/>
</dbReference>
<feature type="coiled-coil region" evidence="1">
    <location>
        <begin position="502"/>
        <end position="546"/>
    </location>
</feature>
<dbReference type="RefSeq" id="WP_092570256.1">
    <property type="nucleotide sequence ID" value="NZ_BMXH01000005.1"/>
</dbReference>
<feature type="transmembrane region" description="Helical" evidence="2">
    <location>
        <begin position="428"/>
        <end position="449"/>
    </location>
</feature>
<keyword evidence="3" id="KW-0645">Protease</keyword>
<dbReference type="GO" id="GO:0004222">
    <property type="term" value="F:metalloendopeptidase activity"/>
    <property type="evidence" value="ECO:0007669"/>
    <property type="project" value="InterPro"/>
</dbReference>
<gene>
    <name evidence="3" type="ORF">SAMN05443545_106142</name>
</gene>
<keyword evidence="3" id="KW-0378">Hydrolase</keyword>
<sequence>MAGALYSQHWHRVADLRLRLRRHASLHRHEYRGEPWYVLHDTLTGQVHRFTPEAYQIIGRLDGRRTLGEIWEQVSRTLGDAMPTQQELIGLVGRLHNANVLAGHGDIDIDELSRRQRKHQRGKWQQLIRSPLGIRIPLLDPERFVAATYPLVRPFISPLGAAIWLATVGLALVVAGMHWQGLTHNLADRVLGIDNLLLMALVYPLIKSLHELGHAWTTKDAGGEVHEIGIMLLVFFPVPYVDATAAAACPDKGKRMLVGAAGILVELFLAALAMLVWAMAEPGVLRALMFNVMLLAGVSTLLFNGNPLLRFDAYYVLADWLEIPNLGSRANQQLGYAIKRYLLGRRDVTGQAGSNREACWLVGYSVASFAYRLVLMVAIAVFVATRYLFVGVLLALWSVFMTLILPTLKLLKTMTVESRLEGSRHRAWAWLLGVLGTLGVLLFAVPVPYATVVQGVIDSGEPTHVRLGAAGELSEILVEDGESVSRGDPLMRLDAPELASEVSRLEAHRREAELRLQASVREAQDIAMERENLELVEQRLADARLRAAATLVTSPRDGRVVMPEGRPPLGQHLQRGESVAVVVRDDDLRIRAMLPAHRRDEVSQAVEDVSLRLPGHDSRIDSSVEWLSPRATHDIPSETLTQQGGGDIALDPEADEPLTAFRRHYLADFDARGLIDSDLPLSLDGRVHVRIEHPPEPIGYRWWRDIRRNFLSLFDR</sequence>
<evidence type="ECO:0000256" key="2">
    <source>
        <dbReference type="SAM" id="Phobius"/>
    </source>
</evidence>
<feature type="transmembrane region" description="Helical" evidence="2">
    <location>
        <begin position="256"/>
        <end position="278"/>
    </location>
</feature>
<organism evidence="3 4">
    <name type="scientific">Aidingimonas halophila</name>
    <dbReference type="NCBI Taxonomy" id="574349"/>
    <lineage>
        <taxon>Bacteria</taxon>
        <taxon>Pseudomonadati</taxon>
        <taxon>Pseudomonadota</taxon>
        <taxon>Gammaproteobacteria</taxon>
        <taxon>Oceanospirillales</taxon>
        <taxon>Halomonadaceae</taxon>
        <taxon>Aidingimonas</taxon>
    </lineage>
</organism>
<feature type="transmembrane region" description="Helical" evidence="2">
    <location>
        <begin position="284"/>
        <end position="303"/>
    </location>
</feature>
<evidence type="ECO:0000313" key="3">
    <source>
        <dbReference type="EMBL" id="SDX59187.1"/>
    </source>
</evidence>
<dbReference type="OrthoDB" id="9759690at2"/>
<dbReference type="PANTHER" id="PTHR13325:SF3">
    <property type="entry name" value="MEMBRANE-BOUND TRANSCRIPTION FACTOR SITE-2 PROTEASE"/>
    <property type="match status" value="1"/>
</dbReference>
<dbReference type="InterPro" id="IPR001193">
    <property type="entry name" value="MBTPS2"/>
</dbReference>
<reference evidence="3 4" key="1">
    <citation type="submission" date="2016-10" db="EMBL/GenBank/DDBJ databases">
        <authorList>
            <person name="de Groot N.N."/>
        </authorList>
    </citation>
    <scope>NUCLEOTIDE SEQUENCE [LARGE SCALE GENOMIC DNA]</scope>
    <source>
        <strain evidence="3 4">DSM 19219</strain>
    </source>
</reference>
<feature type="transmembrane region" description="Helical" evidence="2">
    <location>
        <begin position="155"/>
        <end position="174"/>
    </location>
</feature>
<dbReference type="PANTHER" id="PTHR13325">
    <property type="entry name" value="PROTEASE M50 MEMBRANE-BOUND TRANSCRIPTION FACTOR SITE 2 PROTEASE"/>
    <property type="match status" value="1"/>
</dbReference>
<dbReference type="Gene3D" id="1.10.287.470">
    <property type="entry name" value="Helix hairpin bin"/>
    <property type="match status" value="1"/>
</dbReference>
<evidence type="ECO:0000313" key="4">
    <source>
        <dbReference type="Proteomes" id="UP000198500"/>
    </source>
</evidence>
<dbReference type="SUPFAM" id="SSF111369">
    <property type="entry name" value="HlyD-like secretion proteins"/>
    <property type="match status" value="1"/>
</dbReference>
<proteinExistence type="predicted"/>
<dbReference type="Gene3D" id="1.10.10.1150">
    <property type="entry name" value="Coenzyme PQQ synthesis protein D (PqqD)"/>
    <property type="match status" value="1"/>
</dbReference>
<dbReference type="InterPro" id="IPR041881">
    <property type="entry name" value="PqqD_sf"/>
</dbReference>
<dbReference type="GO" id="GO:0031293">
    <property type="term" value="P:membrane protein intracellular domain proteolysis"/>
    <property type="evidence" value="ECO:0007669"/>
    <property type="project" value="TreeGrafter"/>
</dbReference>
<feature type="transmembrane region" description="Helical" evidence="2">
    <location>
        <begin position="388"/>
        <end position="408"/>
    </location>
</feature>
<dbReference type="Gene3D" id="2.40.50.100">
    <property type="match status" value="1"/>
</dbReference>